<dbReference type="EMBL" id="JAEPQZ010000005">
    <property type="protein sequence ID" value="KAG2181185.1"/>
    <property type="molecule type" value="Genomic_DNA"/>
</dbReference>
<evidence type="ECO:0000256" key="1">
    <source>
        <dbReference type="ARBA" id="ARBA00004123"/>
    </source>
</evidence>
<dbReference type="OrthoDB" id="1928087at2759"/>
<dbReference type="AlphaFoldDB" id="A0A8H7PWT9"/>
<gene>
    <name evidence="4" type="ORF">INT43_008767</name>
</gene>
<evidence type="ECO:0008006" key="6">
    <source>
        <dbReference type="Google" id="ProtNLM"/>
    </source>
</evidence>
<dbReference type="GO" id="GO:0005634">
    <property type="term" value="C:nucleus"/>
    <property type="evidence" value="ECO:0007669"/>
    <property type="project" value="UniProtKB-SubCell"/>
</dbReference>
<comment type="caution">
    <text evidence="4">The sequence shown here is derived from an EMBL/GenBank/DDBJ whole genome shotgun (WGS) entry which is preliminary data.</text>
</comment>
<proteinExistence type="predicted"/>
<dbReference type="InterPro" id="IPR003889">
    <property type="entry name" value="FYrich_C"/>
</dbReference>
<organism evidence="4 5">
    <name type="scientific">Mortierella isabellina</name>
    <name type="common">Filamentous fungus</name>
    <name type="synonym">Umbelopsis isabellina</name>
    <dbReference type="NCBI Taxonomy" id="91625"/>
    <lineage>
        <taxon>Eukaryota</taxon>
        <taxon>Fungi</taxon>
        <taxon>Fungi incertae sedis</taxon>
        <taxon>Mucoromycota</taxon>
        <taxon>Mucoromycotina</taxon>
        <taxon>Umbelopsidomycetes</taxon>
        <taxon>Umbelopsidales</taxon>
        <taxon>Umbelopsidaceae</taxon>
        <taxon>Umbelopsis</taxon>
    </lineage>
</organism>
<evidence type="ECO:0000313" key="5">
    <source>
        <dbReference type="Proteomes" id="UP000654370"/>
    </source>
</evidence>
<sequence>MEHLNNQSETKENDISDYEMRRQKNILDNQSLLKDLGLLDAVRKRAPVQEIEMSIGNSYKYGGKKLRANHYKAKVKEINLEKRVSRRLLGQAPEDVTNLEHILDDNDKRRNIEISDLSIALDPSTSVWRGKKQHTGYLAEIPVPKCVNIPLTLASIGTTIWELGELERGTGRKKYWSGRGCMFRHPYPIGYRASKLAFGEMYTMTISKGETGPVFTVEGESSGKIFKGFTPTAPWTEACKKSKSQGTRVSGPLFYGFSDAITMKLLEEMDGYEEASLPEEEEENQEEE</sequence>
<keyword evidence="2" id="KW-0539">Nucleus</keyword>
<evidence type="ECO:0000313" key="4">
    <source>
        <dbReference type="EMBL" id="KAG2181185.1"/>
    </source>
</evidence>
<dbReference type="Pfam" id="PF05965">
    <property type="entry name" value="FYRC"/>
    <property type="match status" value="1"/>
</dbReference>
<feature type="region of interest" description="Disordered" evidence="3">
    <location>
        <begin position="269"/>
        <end position="288"/>
    </location>
</feature>
<dbReference type="Proteomes" id="UP000654370">
    <property type="component" value="Unassembled WGS sequence"/>
</dbReference>
<dbReference type="PROSITE" id="PS51542">
    <property type="entry name" value="FYRN"/>
    <property type="match status" value="1"/>
</dbReference>
<reference evidence="4" key="1">
    <citation type="submission" date="2020-12" db="EMBL/GenBank/DDBJ databases">
        <title>Metabolic potential, ecology and presence of endohyphal bacteria is reflected in genomic diversity of Mucoromycotina.</title>
        <authorList>
            <person name="Muszewska A."/>
            <person name="Okrasinska A."/>
            <person name="Steczkiewicz K."/>
            <person name="Drgas O."/>
            <person name="Orlowska M."/>
            <person name="Perlinska-Lenart U."/>
            <person name="Aleksandrzak-Piekarczyk T."/>
            <person name="Szatraj K."/>
            <person name="Zielenkiewicz U."/>
            <person name="Pilsyk S."/>
            <person name="Malc E."/>
            <person name="Mieczkowski P."/>
            <person name="Kruszewska J.S."/>
            <person name="Biernat P."/>
            <person name="Pawlowska J."/>
        </authorList>
    </citation>
    <scope>NUCLEOTIDE SEQUENCE</scope>
    <source>
        <strain evidence="4">WA0000067209</strain>
    </source>
</reference>
<dbReference type="InterPro" id="IPR003888">
    <property type="entry name" value="FYrich_N"/>
</dbReference>
<evidence type="ECO:0000256" key="3">
    <source>
        <dbReference type="SAM" id="MobiDB-lite"/>
    </source>
</evidence>
<dbReference type="PROSITE" id="PS51543">
    <property type="entry name" value="FYRC"/>
    <property type="match status" value="1"/>
</dbReference>
<accession>A0A8H7PWT9</accession>
<protein>
    <recommendedName>
        <fullName evidence="6">FYR N-terminal domain-containing protein</fullName>
    </recommendedName>
</protein>
<keyword evidence="5" id="KW-1185">Reference proteome</keyword>
<evidence type="ECO:0000256" key="2">
    <source>
        <dbReference type="ARBA" id="ARBA00023242"/>
    </source>
</evidence>
<name>A0A8H7PWT9_MORIS</name>
<dbReference type="Gene3D" id="3.30.160.360">
    <property type="match status" value="1"/>
</dbReference>
<comment type="subcellular location">
    <subcellularLocation>
        <location evidence="1">Nucleus</location>
    </subcellularLocation>
</comment>